<protein>
    <submittedName>
        <fullName evidence="1">Uncharacterized protein</fullName>
    </submittedName>
</protein>
<sequence length="66" mass="7344">MRIERKAEGDFMKQMDTIADRNREFLKNEEPHRPCDGSTQHAPLAPSISVQGNAAFALLKQVSSSS</sequence>
<gene>
    <name evidence="1" type="ORF">L596_003702</name>
</gene>
<dbReference type="AlphaFoldDB" id="A0A4U8UWQ3"/>
<evidence type="ECO:0000313" key="1">
    <source>
        <dbReference type="EMBL" id="TMS36567.1"/>
    </source>
</evidence>
<dbReference type="EMBL" id="AZBU02000001">
    <property type="protein sequence ID" value="TMS36567.1"/>
    <property type="molecule type" value="Genomic_DNA"/>
</dbReference>
<evidence type="ECO:0000313" key="2">
    <source>
        <dbReference type="Proteomes" id="UP000298663"/>
    </source>
</evidence>
<dbReference type="Proteomes" id="UP000298663">
    <property type="component" value="Chromosome X"/>
</dbReference>
<reference evidence="1 2" key="2">
    <citation type="journal article" date="2019" name="G3 (Bethesda)">
        <title>Hybrid Assembly of the Genome of the Entomopathogenic Nematode Steinernema carpocapsae Identifies the X-Chromosome.</title>
        <authorList>
            <person name="Serra L."/>
            <person name="Macchietto M."/>
            <person name="Macias-Munoz A."/>
            <person name="McGill C.J."/>
            <person name="Rodriguez I.M."/>
            <person name="Rodriguez B."/>
            <person name="Murad R."/>
            <person name="Mortazavi A."/>
        </authorList>
    </citation>
    <scope>NUCLEOTIDE SEQUENCE [LARGE SCALE GENOMIC DNA]</scope>
    <source>
        <strain evidence="1 2">ALL</strain>
    </source>
</reference>
<name>A0A4U8UWQ3_STECR</name>
<proteinExistence type="predicted"/>
<reference evidence="1 2" key="1">
    <citation type="journal article" date="2015" name="Genome Biol.">
        <title>Comparative genomics of Steinernema reveals deeply conserved gene regulatory networks.</title>
        <authorList>
            <person name="Dillman A.R."/>
            <person name="Macchietto M."/>
            <person name="Porter C.F."/>
            <person name="Rogers A."/>
            <person name="Williams B."/>
            <person name="Antoshechkin I."/>
            <person name="Lee M.M."/>
            <person name="Goodwin Z."/>
            <person name="Lu X."/>
            <person name="Lewis E.E."/>
            <person name="Goodrich-Blair H."/>
            <person name="Stock S.P."/>
            <person name="Adams B.J."/>
            <person name="Sternberg P.W."/>
            <person name="Mortazavi A."/>
        </authorList>
    </citation>
    <scope>NUCLEOTIDE SEQUENCE [LARGE SCALE GENOMIC DNA]</scope>
    <source>
        <strain evidence="1 2">ALL</strain>
    </source>
</reference>
<comment type="caution">
    <text evidence="1">The sequence shown here is derived from an EMBL/GenBank/DDBJ whole genome shotgun (WGS) entry which is preliminary data.</text>
</comment>
<organism evidence="1 2">
    <name type="scientific">Steinernema carpocapsae</name>
    <name type="common">Entomopathogenic nematode</name>
    <dbReference type="NCBI Taxonomy" id="34508"/>
    <lineage>
        <taxon>Eukaryota</taxon>
        <taxon>Metazoa</taxon>
        <taxon>Ecdysozoa</taxon>
        <taxon>Nematoda</taxon>
        <taxon>Chromadorea</taxon>
        <taxon>Rhabditida</taxon>
        <taxon>Tylenchina</taxon>
        <taxon>Panagrolaimomorpha</taxon>
        <taxon>Strongyloidoidea</taxon>
        <taxon>Steinernematidae</taxon>
        <taxon>Steinernema</taxon>
    </lineage>
</organism>
<accession>A0A4U8UWQ3</accession>
<keyword evidence="2" id="KW-1185">Reference proteome</keyword>
<dbReference type="EMBL" id="CM016762">
    <property type="protein sequence ID" value="TMS36567.1"/>
    <property type="molecule type" value="Genomic_DNA"/>
</dbReference>